<feature type="compositionally biased region" description="Low complexity" evidence="1">
    <location>
        <begin position="1"/>
        <end position="15"/>
    </location>
</feature>
<feature type="region of interest" description="Disordered" evidence="1">
    <location>
        <begin position="1"/>
        <end position="70"/>
    </location>
</feature>
<protein>
    <submittedName>
        <fullName evidence="2">Uncharacterized protein</fullName>
    </submittedName>
</protein>
<name>A0AAP0KWW4_9MAGN</name>
<accession>A0AAP0KWW4</accession>
<keyword evidence="3" id="KW-1185">Reference proteome</keyword>
<evidence type="ECO:0000313" key="3">
    <source>
        <dbReference type="Proteomes" id="UP001420932"/>
    </source>
</evidence>
<feature type="compositionally biased region" description="Basic and acidic residues" evidence="1">
    <location>
        <begin position="46"/>
        <end position="63"/>
    </location>
</feature>
<dbReference type="Proteomes" id="UP001420932">
    <property type="component" value="Unassembled WGS sequence"/>
</dbReference>
<organism evidence="2 3">
    <name type="scientific">Stephania yunnanensis</name>
    <dbReference type="NCBI Taxonomy" id="152371"/>
    <lineage>
        <taxon>Eukaryota</taxon>
        <taxon>Viridiplantae</taxon>
        <taxon>Streptophyta</taxon>
        <taxon>Embryophyta</taxon>
        <taxon>Tracheophyta</taxon>
        <taxon>Spermatophyta</taxon>
        <taxon>Magnoliopsida</taxon>
        <taxon>Ranunculales</taxon>
        <taxon>Menispermaceae</taxon>
        <taxon>Menispermoideae</taxon>
        <taxon>Cissampelideae</taxon>
        <taxon>Stephania</taxon>
    </lineage>
</organism>
<reference evidence="2 3" key="1">
    <citation type="submission" date="2024-01" db="EMBL/GenBank/DDBJ databases">
        <title>Genome assemblies of Stephania.</title>
        <authorList>
            <person name="Yang L."/>
        </authorList>
    </citation>
    <scope>NUCLEOTIDE SEQUENCE [LARGE SCALE GENOMIC DNA]</scope>
    <source>
        <strain evidence="2">YNDBR</strain>
        <tissue evidence="2">Leaf</tissue>
    </source>
</reference>
<sequence>MTCQPSSSRRPSVSPHAFHYMASSHDTPSPLVPGVSATASVTPSSDDGHDIHNDSPEPPREADGQVFISP</sequence>
<comment type="caution">
    <text evidence="2">The sequence shown here is derived from an EMBL/GenBank/DDBJ whole genome shotgun (WGS) entry which is preliminary data.</text>
</comment>
<gene>
    <name evidence="2" type="ORF">Syun_006628</name>
</gene>
<dbReference type="EMBL" id="JBBNAF010000003">
    <property type="protein sequence ID" value="KAK9160287.1"/>
    <property type="molecule type" value="Genomic_DNA"/>
</dbReference>
<evidence type="ECO:0000256" key="1">
    <source>
        <dbReference type="SAM" id="MobiDB-lite"/>
    </source>
</evidence>
<dbReference type="AlphaFoldDB" id="A0AAP0KWW4"/>
<proteinExistence type="predicted"/>
<evidence type="ECO:0000313" key="2">
    <source>
        <dbReference type="EMBL" id="KAK9160287.1"/>
    </source>
</evidence>